<keyword evidence="2" id="KW-1185">Reference proteome</keyword>
<accession>A0A1J1HH98</accession>
<evidence type="ECO:0000313" key="1">
    <source>
        <dbReference type="EMBL" id="CRK87400.1"/>
    </source>
</evidence>
<protein>
    <submittedName>
        <fullName evidence="1">CLUMA_CG001202, isoform A</fullName>
    </submittedName>
</protein>
<proteinExistence type="predicted"/>
<reference evidence="1 2" key="1">
    <citation type="submission" date="2015-04" db="EMBL/GenBank/DDBJ databases">
        <authorList>
            <person name="Syromyatnikov M.Y."/>
            <person name="Popov V.N."/>
        </authorList>
    </citation>
    <scope>NUCLEOTIDE SEQUENCE [LARGE SCALE GENOMIC DNA]</scope>
</reference>
<dbReference type="EMBL" id="CVRI01000004">
    <property type="protein sequence ID" value="CRK87400.1"/>
    <property type="molecule type" value="Genomic_DNA"/>
</dbReference>
<gene>
    <name evidence="1" type="ORF">CLUMA_CG001202</name>
</gene>
<organism evidence="1 2">
    <name type="scientific">Clunio marinus</name>
    <dbReference type="NCBI Taxonomy" id="568069"/>
    <lineage>
        <taxon>Eukaryota</taxon>
        <taxon>Metazoa</taxon>
        <taxon>Ecdysozoa</taxon>
        <taxon>Arthropoda</taxon>
        <taxon>Hexapoda</taxon>
        <taxon>Insecta</taxon>
        <taxon>Pterygota</taxon>
        <taxon>Neoptera</taxon>
        <taxon>Endopterygota</taxon>
        <taxon>Diptera</taxon>
        <taxon>Nematocera</taxon>
        <taxon>Chironomoidea</taxon>
        <taxon>Chironomidae</taxon>
        <taxon>Clunio</taxon>
    </lineage>
</organism>
<sequence>MIGTNLALTCKTLNAILWTFFSSQLPHDFLFISGNLSQLAMRNACDQRRNRDNAMEHKIAPYNINSYFVQWSTPKTTQLCNKLLLLISNATLKEFTLKLNSHKIVVNDESKKEVNKNLPIANLIYYEKVVKKECAISLCTFCMDFDGQTICFVTEYQRYTQLETLIFMQNSYAR</sequence>
<name>A0A1J1HH98_9DIPT</name>
<evidence type="ECO:0000313" key="2">
    <source>
        <dbReference type="Proteomes" id="UP000183832"/>
    </source>
</evidence>
<dbReference type="Proteomes" id="UP000183832">
    <property type="component" value="Unassembled WGS sequence"/>
</dbReference>
<dbReference type="AlphaFoldDB" id="A0A1J1HH98"/>